<dbReference type="AlphaFoldDB" id="A0A022W5J7"/>
<dbReference type="Proteomes" id="UP000023758">
    <property type="component" value="Unassembled WGS sequence"/>
</dbReference>
<proteinExistence type="predicted"/>
<feature type="region of interest" description="Disordered" evidence="1">
    <location>
        <begin position="48"/>
        <end position="67"/>
    </location>
</feature>
<evidence type="ECO:0000256" key="1">
    <source>
        <dbReference type="SAM" id="MobiDB-lite"/>
    </source>
</evidence>
<reference evidence="2" key="1">
    <citation type="submission" date="2014-02" db="EMBL/GenBank/DDBJ databases">
        <title>The Genome Sequence of Trichophyton rubrum (morphotype fischeri) CBS 288.86.</title>
        <authorList>
            <consortium name="The Broad Institute Genomics Platform"/>
            <person name="Cuomo C.A."/>
            <person name="White T.C."/>
            <person name="Graser Y."/>
            <person name="Martinez-Rossi N."/>
            <person name="Heitman J."/>
            <person name="Young S.K."/>
            <person name="Zeng Q."/>
            <person name="Gargeya S."/>
            <person name="Abouelleil A."/>
            <person name="Alvarado L."/>
            <person name="Chapman S.B."/>
            <person name="Gainer-Dewar J."/>
            <person name="Goldberg J."/>
            <person name="Griggs A."/>
            <person name="Gujja S."/>
            <person name="Hansen M."/>
            <person name="Howarth C."/>
            <person name="Imamovic A."/>
            <person name="Larimer J."/>
            <person name="Martinez D."/>
            <person name="Murphy C."/>
            <person name="Pearson M.D."/>
            <person name="Persinoti G."/>
            <person name="Poon T."/>
            <person name="Priest M."/>
            <person name="Roberts A.D."/>
            <person name="Saif S."/>
            <person name="Shea T.D."/>
            <person name="Sykes S.N."/>
            <person name="Wortman J."/>
            <person name="Nusbaum C."/>
            <person name="Birren B."/>
        </authorList>
    </citation>
    <scope>NUCLEOTIDE SEQUENCE [LARGE SCALE GENOMIC DNA]</scope>
    <source>
        <strain evidence="2">CBS 288.86</strain>
    </source>
</reference>
<organism evidence="2">
    <name type="scientific">Trichophyton rubrum CBS 288.86</name>
    <dbReference type="NCBI Taxonomy" id="1215330"/>
    <lineage>
        <taxon>Eukaryota</taxon>
        <taxon>Fungi</taxon>
        <taxon>Dikarya</taxon>
        <taxon>Ascomycota</taxon>
        <taxon>Pezizomycotina</taxon>
        <taxon>Eurotiomycetes</taxon>
        <taxon>Eurotiomycetidae</taxon>
        <taxon>Onygenales</taxon>
        <taxon>Arthrodermataceae</taxon>
        <taxon>Trichophyton</taxon>
    </lineage>
</organism>
<dbReference type="EMBL" id="KK207818">
    <property type="protein sequence ID" value="EZF53451.1"/>
    <property type="molecule type" value="Genomic_DNA"/>
</dbReference>
<name>A0A022W5J7_TRIRU</name>
<accession>A0A022W5J7</accession>
<gene>
    <name evidence="2" type="ORF">H103_03620</name>
</gene>
<dbReference type="HOGENOM" id="CLU_1846537_0_0_1"/>
<protein>
    <submittedName>
        <fullName evidence="2">Uncharacterized protein</fullName>
    </submittedName>
</protein>
<evidence type="ECO:0000313" key="2">
    <source>
        <dbReference type="EMBL" id="EZF53451.1"/>
    </source>
</evidence>
<sequence length="139" mass="15069">MITNAAQPETSTVFASSSSSLLLPSGPSFFSPSFRFLHLNSGFASTRTGFNDDSSDARRRSHMTLGPSGSSLASISDLQAPYASVNSYSLIIIIFIITTTTTTTVDRPRVDQRSGPDLLSLPYSRWKMLGQASWAETPR</sequence>